<dbReference type="GO" id="GO:0005730">
    <property type="term" value="C:nucleolus"/>
    <property type="evidence" value="ECO:0007669"/>
    <property type="project" value="TreeGrafter"/>
</dbReference>
<evidence type="ECO:0000313" key="4">
    <source>
        <dbReference type="Proteomes" id="UP000053676"/>
    </source>
</evidence>
<dbReference type="GO" id="GO:0000056">
    <property type="term" value="P:ribosomal small subunit export from nucleus"/>
    <property type="evidence" value="ECO:0007669"/>
    <property type="project" value="TreeGrafter"/>
</dbReference>
<dbReference type="GeneID" id="25345079"/>
<dbReference type="GO" id="GO:0030686">
    <property type="term" value="C:90S preribosome"/>
    <property type="evidence" value="ECO:0007669"/>
    <property type="project" value="TreeGrafter"/>
</dbReference>
<feature type="repeat" description="Pumilio" evidence="2">
    <location>
        <begin position="53"/>
        <end position="91"/>
    </location>
</feature>
<proteinExistence type="predicted"/>
<dbReference type="InterPro" id="IPR001313">
    <property type="entry name" value="Pumilio_RNA-bd_rpt"/>
</dbReference>
<dbReference type="Proteomes" id="UP000053676">
    <property type="component" value="Unassembled WGS sequence"/>
</dbReference>
<evidence type="ECO:0000256" key="2">
    <source>
        <dbReference type="PROSITE-ProRule" id="PRU00317"/>
    </source>
</evidence>
<dbReference type="GO" id="GO:0000472">
    <property type="term" value="P:endonucleolytic cleavage to generate mature 5'-end of SSU-rRNA from (SSU-rRNA, 5.8S rRNA, LSU-rRNA)"/>
    <property type="evidence" value="ECO:0007669"/>
    <property type="project" value="TreeGrafter"/>
</dbReference>
<accession>W2SK08</accession>
<feature type="non-terminal residue" evidence="3">
    <location>
        <position position="149"/>
    </location>
</feature>
<dbReference type="PANTHER" id="PTHR13102">
    <property type="entry name" value="NUCLEOLAR PROTEIN 9"/>
    <property type="match status" value="1"/>
</dbReference>
<name>W2SK08_NECAM</name>
<dbReference type="GO" id="GO:0003723">
    <property type="term" value="F:RNA binding"/>
    <property type="evidence" value="ECO:0007669"/>
    <property type="project" value="InterPro"/>
</dbReference>
<protein>
    <recommendedName>
        <fullName evidence="5">RNA binding repeat protein, Pumilio-family</fullName>
    </recommendedName>
</protein>
<dbReference type="SUPFAM" id="SSF48371">
    <property type="entry name" value="ARM repeat"/>
    <property type="match status" value="1"/>
</dbReference>
<dbReference type="KEGG" id="nai:NECAME_05047"/>
<dbReference type="EMBL" id="KI669016">
    <property type="protein sequence ID" value="ETN69989.1"/>
    <property type="molecule type" value="Genomic_DNA"/>
</dbReference>
<dbReference type="GO" id="GO:0000447">
    <property type="term" value="P:endonucleolytic cleavage in ITS1 to separate SSU-rRNA from 5.8S rRNA and LSU-rRNA from tricistronic rRNA transcript (SSU-rRNA, 5.8S rRNA, LSU-rRNA)"/>
    <property type="evidence" value="ECO:0007669"/>
    <property type="project" value="TreeGrafter"/>
</dbReference>
<organism evidence="3 4">
    <name type="scientific">Necator americanus</name>
    <name type="common">Human hookworm</name>
    <dbReference type="NCBI Taxonomy" id="51031"/>
    <lineage>
        <taxon>Eukaryota</taxon>
        <taxon>Metazoa</taxon>
        <taxon>Ecdysozoa</taxon>
        <taxon>Nematoda</taxon>
        <taxon>Chromadorea</taxon>
        <taxon>Rhabditida</taxon>
        <taxon>Rhabditina</taxon>
        <taxon>Rhabditomorpha</taxon>
        <taxon>Strongyloidea</taxon>
        <taxon>Ancylostomatidae</taxon>
        <taxon>Bunostominae</taxon>
        <taxon>Necator</taxon>
    </lineage>
</organism>
<keyword evidence="1" id="KW-0677">Repeat</keyword>
<dbReference type="PROSITE" id="PS50302">
    <property type="entry name" value="PUM"/>
    <property type="match status" value="1"/>
</dbReference>
<dbReference type="PANTHER" id="PTHR13102:SF0">
    <property type="entry name" value="NUCLEOLAR PROTEIN 9"/>
    <property type="match status" value="1"/>
</dbReference>
<evidence type="ECO:0000313" key="3">
    <source>
        <dbReference type="EMBL" id="ETN69989.1"/>
    </source>
</evidence>
<evidence type="ECO:0008006" key="5">
    <source>
        <dbReference type="Google" id="ProtNLM"/>
    </source>
</evidence>
<gene>
    <name evidence="3" type="ORF">NECAME_05047</name>
</gene>
<feature type="non-terminal residue" evidence="3">
    <location>
        <position position="1"/>
    </location>
</feature>
<reference evidence="4" key="1">
    <citation type="journal article" date="2014" name="Nat. Genet.">
        <title>Genome of the human hookworm Necator americanus.</title>
        <authorList>
            <person name="Tang Y.T."/>
            <person name="Gao X."/>
            <person name="Rosa B.A."/>
            <person name="Abubucker S."/>
            <person name="Hallsworth-Pepin K."/>
            <person name="Martin J."/>
            <person name="Tyagi R."/>
            <person name="Heizer E."/>
            <person name="Zhang X."/>
            <person name="Bhonagiri-Palsikar V."/>
            <person name="Minx P."/>
            <person name="Warren W.C."/>
            <person name="Wang Q."/>
            <person name="Zhan B."/>
            <person name="Hotez P.J."/>
            <person name="Sternberg P.W."/>
            <person name="Dougall A."/>
            <person name="Gaze S.T."/>
            <person name="Mulvenna J."/>
            <person name="Sotillo J."/>
            <person name="Ranganathan S."/>
            <person name="Rabelo E.M."/>
            <person name="Wilson R.K."/>
            <person name="Felgner P.L."/>
            <person name="Bethony J."/>
            <person name="Hawdon J.M."/>
            <person name="Gasser R.B."/>
            <person name="Loukas A."/>
            <person name="Mitreva M."/>
        </authorList>
    </citation>
    <scope>NUCLEOTIDE SEQUENCE [LARGE SCALE GENOMIC DNA]</scope>
</reference>
<dbReference type="GO" id="GO:0030688">
    <property type="term" value="C:preribosome, small subunit precursor"/>
    <property type="evidence" value="ECO:0007669"/>
    <property type="project" value="TreeGrafter"/>
</dbReference>
<dbReference type="InterPro" id="IPR016024">
    <property type="entry name" value="ARM-type_fold"/>
</dbReference>
<dbReference type="OrthoDB" id="9987665at2759"/>
<dbReference type="STRING" id="51031.W2SK08"/>
<dbReference type="InterPro" id="IPR040000">
    <property type="entry name" value="NOP9"/>
</dbReference>
<keyword evidence="4" id="KW-1185">Reference proteome</keyword>
<dbReference type="AlphaFoldDB" id="W2SK08"/>
<sequence>VDKKLNFFYNVITLNGYNGETLNVGACNLHGCLLMEVLLSFKKTKTLTACLEALSPGDIVQLAKNNRASHVLQAVFKSPTIDENVKEKLISAFESDWGSLISDVYGSHVFETIWDCSVFNVKRRQDLMKKLVPIHVSLANLDSTVVTVL</sequence>
<dbReference type="Pfam" id="PF22493">
    <property type="entry name" value="PUF_NOP9"/>
    <property type="match status" value="1"/>
</dbReference>
<dbReference type="Gene3D" id="1.25.10.10">
    <property type="entry name" value="Leucine-rich Repeat Variant"/>
    <property type="match status" value="1"/>
</dbReference>
<dbReference type="InterPro" id="IPR011989">
    <property type="entry name" value="ARM-like"/>
</dbReference>
<dbReference type="GO" id="GO:0000480">
    <property type="term" value="P:endonucleolytic cleavage in 5'-ETS of tricistronic rRNA transcript (SSU-rRNA, 5.8S rRNA, LSU-rRNA)"/>
    <property type="evidence" value="ECO:0007669"/>
    <property type="project" value="TreeGrafter"/>
</dbReference>
<dbReference type="CTD" id="25345079"/>
<evidence type="ECO:0000256" key="1">
    <source>
        <dbReference type="ARBA" id="ARBA00022737"/>
    </source>
</evidence>